<reference evidence="2 4" key="2">
    <citation type="journal article" date="2018" name="Plant J.">
        <title>The Physcomitrella patens chromosome-scale assembly reveals moss genome structure and evolution.</title>
        <authorList>
            <person name="Lang D."/>
            <person name="Ullrich K.K."/>
            <person name="Murat F."/>
            <person name="Fuchs J."/>
            <person name="Jenkins J."/>
            <person name="Haas F.B."/>
            <person name="Piednoel M."/>
            <person name="Gundlach H."/>
            <person name="Van Bel M."/>
            <person name="Meyberg R."/>
            <person name="Vives C."/>
            <person name="Morata J."/>
            <person name="Symeonidi A."/>
            <person name="Hiss M."/>
            <person name="Muchero W."/>
            <person name="Kamisugi Y."/>
            <person name="Saleh O."/>
            <person name="Blanc G."/>
            <person name="Decker E.L."/>
            <person name="van Gessel N."/>
            <person name="Grimwood J."/>
            <person name="Hayes R.D."/>
            <person name="Graham S.W."/>
            <person name="Gunter L.E."/>
            <person name="McDaniel S.F."/>
            <person name="Hoernstein S.N.W."/>
            <person name="Larsson A."/>
            <person name="Li F.W."/>
            <person name="Perroud P.F."/>
            <person name="Phillips J."/>
            <person name="Ranjan P."/>
            <person name="Rokshar D.S."/>
            <person name="Rothfels C.J."/>
            <person name="Schneider L."/>
            <person name="Shu S."/>
            <person name="Stevenson D.W."/>
            <person name="Thummler F."/>
            <person name="Tillich M."/>
            <person name="Villarreal Aguilar J.C."/>
            <person name="Widiez T."/>
            <person name="Wong G.K."/>
            <person name="Wymore A."/>
            <person name="Zhang Y."/>
            <person name="Zimmer A.D."/>
            <person name="Quatrano R.S."/>
            <person name="Mayer K.F.X."/>
            <person name="Goodstein D."/>
            <person name="Casacuberta J.M."/>
            <person name="Vandepoele K."/>
            <person name="Reski R."/>
            <person name="Cuming A.C."/>
            <person name="Tuskan G.A."/>
            <person name="Maumus F."/>
            <person name="Salse J."/>
            <person name="Schmutz J."/>
            <person name="Rensing S.A."/>
        </authorList>
    </citation>
    <scope>NUCLEOTIDE SEQUENCE [LARGE SCALE GENOMIC DNA]</scope>
    <source>
        <strain evidence="3 4">cv. Gransden 2004</strain>
    </source>
</reference>
<dbReference type="InParanoid" id="A0A2K1J7Q2"/>
<accession>A0A2K1J7Q2</accession>
<evidence type="ECO:0000256" key="1">
    <source>
        <dbReference type="SAM" id="MobiDB-lite"/>
    </source>
</evidence>
<evidence type="ECO:0000313" key="3">
    <source>
        <dbReference type="EnsemblPlants" id="Pp3c16_8321V3.1"/>
    </source>
</evidence>
<dbReference type="EnsemblPlants" id="Pp3c16_8321V3.1">
    <property type="protein sequence ID" value="Pp3c16_8321V3.1"/>
    <property type="gene ID" value="Pp3c16_8321"/>
</dbReference>
<organism evidence="2">
    <name type="scientific">Physcomitrium patens</name>
    <name type="common">Spreading-leaved earth moss</name>
    <name type="synonym">Physcomitrella patens</name>
    <dbReference type="NCBI Taxonomy" id="3218"/>
    <lineage>
        <taxon>Eukaryota</taxon>
        <taxon>Viridiplantae</taxon>
        <taxon>Streptophyta</taxon>
        <taxon>Embryophyta</taxon>
        <taxon>Bryophyta</taxon>
        <taxon>Bryophytina</taxon>
        <taxon>Bryopsida</taxon>
        <taxon>Funariidae</taxon>
        <taxon>Funariales</taxon>
        <taxon>Funariaceae</taxon>
        <taxon>Physcomitrium</taxon>
    </lineage>
</organism>
<dbReference type="Proteomes" id="UP000006727">
    <property type="component" value="Chromosome 16"/>
</dbReference>
<gene>
    <name evidence="2" type="ORF">PHYPA_020658</name>
</gene>
<feature type="region of interest" description="Disordered" evidence="1">
    <location>
        <begin position="29"/>
        <end position="48"/>
    </location>
</feature>
<reference evidence="3" key="3">
    <citation type="submission" date="2020-12" db="UniProtKB">
        <authorList>
            <consortium name="EnsemblPlants"/>
        </authorList>
    </citation>
    <scope>IDENTIFICATION</scope>
</reference>
<protein>
    <submittedName>
        <fullName evidence="2 3">Uncharacterized protein</fullName>
    </submittedName>
</protein>
<name>A0A2K1J7Q2_PHYPA</name>
<dbReference type="EMBL" id="ABEU02000016">
    <property type="protein sequence ID" value="PNR37549.1"/>
    <property type="molecule type" value="Genomic_DNA"/>
</dbReference>
<reference evidence="2 4" key="1">
    <citation type="journal article" date="2008" name="Science">
        <title>The Physcomitrella genome reveals evolutionary insights into the conquest of land by plants.</title>
        <authorList>
            <person name="Rensing S."/>
            <person name="Lang D."/>
            <person name="Zimmer A."/>
            <person name="Terry A."/>
            <person name="Salamov A."/>
            <person name="Shapiro H."/>
            <person name="Nishiyama T."/>
            <person name="Perroud P.-F."/>
            <person name="Lindquist E."/>
            <person name="Kamisugi Y."/>
            <person name="Tanahashi T."/>
            <person name="Sakakibara K."/>
            <person name="Fujita T."/>
            <person name="Oishi K."/>
            <person name="Shin-I T."/>
            <person name="Kuroki Y."/>
            <person name="Toyoda A."/>
            <person name="Suzuki Y."/>
            <person name="Hashimoto A."/>
            <person name="Yamaguchi K."/>
            <person name="Sugano A."/>
            <person name="Kohara Y."/>
            <person name="Fujiyama A."/>
            <person name="Anterola A."/>
            <person name="Aoki S."/>
            <person name="Ashton N."/>
            <person name="Barbazuk W.B."/>
            <person name="Barker E."/>
            <person name="Bennetzen J."/>
            <person name="Bezanilla M."/>
            <person name="Blankenship R."/>
            <person name="Cho S.H."/>
            <person name="Dutcher S."/>
            <person name="Estelle M."/>
            <person name="Fawcett J.A."/>
            <person name="Gundlach H."/>
            <person name="Hanada K."/>
            <person name="Heyl A."/>
            <person name="Hicks K.A."/>
            <person name="Hugh J."/>
            <person name="Lohr M."/>
            <person name="Mayer K."/>
            <person name="Melkozernov A."/>
            <person name="Murata T."/>
            <person name="Nelson D."/>
            <person name="Pils B."/>
            <person name="Prigge M."/>
            <person name="Reiss B."/>
            <person name="Renner T."/>
            <person name="Rombauts S."/>
            <person name="Rushton P."/>
            <person name="Sanderfoot A."/>
            <person name="Schween G."/>
            <person name="Shiu S.-H."/>
            <person name="Stueber K."/>
            <person name="Theodoulou F.L."/>
            <person name="Tu H."/>
            <person name="Van de Peer Y."/>
            <person name="Verrier P.J."/>
            <person name="Waters E."/>
            <person name="Wood A."/>
            <person name="Yang L."/>
            <person name="Cove D."/>
            <person name="Cuming A."/>
            <person name="Hasebe M."/>
            <person name="Lucas S."/>
            <person name="Mishler D.B."/>
            <person name="Reski R."/>
            <person name="Grigoriev I."/>
            <person name="Quatrano R.S."/>
            <person name="Boore J.L."/>
        </authorList>
    </citation>
    <scope>NUCLEOTIDE SEQUENCE [LARGE SCALE GENOMIC DNA]</scope>
    <source>
        <strain evidence="3 4">cv. Gransden 2004</strain>
    </source>
</reference>
<proteinExistence type="predicted"/>
<dbReference type="Gramene" id="Pp3c16_8321V3.1">
    <property type="protein sequence ID" value="Pp3c16_8321V3.1"/>
    <property type="gene ID" value="Pp3c16_8321"/>
</dbReference>
<keyword evidence="4" id="KW-1185">Reference proteome</keyword>
<dbReference type="AlphaFoldDB" id="A0A2K1J7Q2"/>
<evidence type="ECO:0000313" key="4">
    <source>
        <dbReference type="Proteomes" id="UP000006727"/>
    </source>
</evidence>
<evidence type="ECO:0000313" key="2">
    <source>
        <dbReference type="EMBL" id="PNR37549.1"/>
    </source>
</evidence>
<sequence>MQLSSSFKHYKHGPMCTTILPSNYFHAGRGLGNRPHSRQDPRPLQPDTLYRSPIEFKMPRMINEELSKIFVPETVENLLTIPPLSWLEVDD</sequence>